<dbReference type="RefSeq" id="WP_036690659.1">
    <property type="nucleotide sequence ID" value="NZ_JNVM01000033.1"/>
</dbReference>
<comment type="caution">
    <text evidence="4">The sequence shown here is derived from an EMBL/GenBank/DDBJ whole genome shotgun (WGS) entry which is preliminary data.</text>
</comment>
<protein>
    <submittedName>
        <fullName evidence="4">N-acetylmuramoyl-L-alanine amidase</fullName>
    </submittedName>
</protein>
<evidence type="ECO:0000313" key="4">
    <source>
        <dbReference type="EMBL" id="KEQ22618.1"/>
    </source>
</evidence>
<dbReference type="Proteomes" id="UP000028123">
    <property type="component" value="Unassembled WGS sequence"/>
</dbReference>
<keyword evidence="5" id="KW-1185">Reference proteome</keyword>
<keyword evidence="2" id="KW-0732">Signal</keyword>
<dbReference type="InterPro" id="IPR002508">
    <property type="entry name" value="MurNAc-LAA_cat"/>
</dbReference>
<dbReference type="CDD" id="cd02696">
    <property type="entry name" value="MurNAc-LAA"/>
    <property type="match status" value="1"/>
</dbReference>
<name>A0A081NVZ5_9BACL</name>
<gene>
    <name evidence="4" type="ORF">ET33_22190</name>
</gene>
<dbReference type="eggNOG" id="COG0860">
    <property type="taxonomic scope" value="Bacteria"/>
</dbReference>
<feature type="signal peptide" evidence="2">
    <location>
        <begin position="1"/>
        <end position="28"/>
    </location>
</feature>
<accession>A0A081NVZ5</accession>
<dbReference type="Gene3D" id="3.40.630.40">
    <property type="entry name" value="Zn-dependent exopeptidases"/>
    <property type="match status" value="1"/>
</dbReference>
<reference evidence="4 5" key="1">
    <citation type="submission" date="2014-06" db="EMBL/GenBank/DDBJ databases">
        <title>Draft genome sequence of Paenibacillus sp. MSt1.</title>
        <authorList>
            <person name="Aw Y.K."/>
            <person name="Ong K.S."/>
            <person name="Gan H.M."/>
            <person name="Lee S.M."/>
        </authorList>
    </citation>
    <scope>NUCLEOTIDE SEQUENCE [LARGE SCALE GENOMIC DNA]</scope>
    <source>
        <strain evidence="4 5">MSt1</strain>
    </source>
</reference>
<organism evidence="4 5">
    <name type="scientific">Paenibacillus tyrfis</name>
    <dbReference type="NCBI Taxonomy" id="1501230"/>
    <lineage>
        <taxon>Bacteria</taxon>
        <taxon>Bacillati</taxon>
        <taxon>Bacillota</taxon>
        <taxon>Bacilli</taxon>
        <taxon>Bacillales</taxon>
        <taxon>Paenibacillaceae</taxon>
        <taxon>Paenibacillus</taxon>
    </lineage>
</organism>
<feature type="chain" id="PRO_5038835983" evidence="2">
    <location>
        <begin position="29"/>
        <end position="246"/>
    </location>
</feature>
<evidence type="ECO:0000259" key="3">
    <source>
        <dbReference type="SMART" id="SM00646"/>
    </source>
</evidence>
<feature type="domain" description="MurNAc-LAA" evidence="3">
    <location>
        <begin position="129"/>
        <end position="238"/>
    </location>
</feature>
<dbReference type="Pfam" id="PF01520">
    <property type="entry name" value="Amidase_3"/>
    <property type="match status" value="1"/>
</dbReference>
<sequence length="246" mass="27359">MPWPNLWNRAMKLAVAAMLALTVLTFQAGHAEAAVPESWYLPELKSANPAISSVDVLIDVGHGGIDGGTSYGDLLEKDINLTIAKKTYETLRRKGYVVLMNRMDDYALSGENLWLKSRSRHIKDLAQRSHLCNEIKPKIMISLHVNSGRNSSKRGAILIHQAKPQSEQLAKAVQATLNALYGTDDKPVPGRTFYLLKYSKAPTVIVEMGFITNAEDRRMLTEVQSQQRIADAIAAGVEQYLQQQKK</sequence>
<dbReference type="SUPFAM" id="SSF53187">
    <property type="entry name" value="Zn-dependent exopeptidases"/>
    <property type="match status" value="1"/>
</dbReference>
<keyword evidence="1" id="KW-0378">Hydrolase</keyword>
<dbReference type="PANTHER" id="PTHR30404:SF0">
    <property type="entry name" value="N-ACETYLMURAMOYL-L-ALANINE AMIDASE AMIC"/>
    <property type="match status" value="1"/>
</dbReference>
<evidence type="ECO:0000256" key="2">
    <source>
        <dbReference type="SAM" id="SignalP"/>
    </source>
</evidence>
<dbReference type="GO" id="GO:0008745">
    <property type="term" value="F:N-acetylmuramoyl-L-alanine amidase activity"/>
    <property type="evidence" value="ECO:0007669"/>
    <property type="project" value="InterPro"/>
</dbReference>
<dbReference type="PANTHER" id="PTHR30404">
    <property type="entry name" value="N-ACETYLMURAMOYL-L-ALANINE AMIDASE"/>
    <property type="match status" value="1"/>
</dbReference>
<evidence type="ECO:0000256" key="1">
    <source>
        <dbReference type="ARBA" id="ARBA00022801"/>
    </source>
</evidence>
<dbReference type="GO" id="GO:0009253">
    <property type="term" value="P:peptidoglycan catabolic process"/>
    <property type="evidence" value="ECO:0007669"/>
    <property type="project" value="InterPro"/>
</dbReference>
<dbReference type="SMART" id="SM00646">
    <property type="entry name" value="Ami_3"/>
    <property type="match status" value="1"/>
</dbReference>
<dbReference type="EMBL" id="JNVM01000033">
    <property type="protein sequence ID" value="KEQ22618.1"/>
    <property type="molecule type" value="Genomic_DNA"/>
</dbReference>
<dbReference type="OrthoDB" id="9772024at2"/>
<evidence type="ECO:0000313" key="5">
    <source>
        <dbReference type="Proteomes" id="UP000028123"/>
    </source>
</evidence>
<dbReference type="InterPro" id="IPR050695">
    <property type="entry name" value="N-acetylmuramoyl_amidase_3"/>
</dbReference>
<dbReference type="GO" id="GO:0030288">
    <property type="term" value="C:outer membrane-bounded periplasmic space"/>
    <property type="evidence" value="ECO:0007669"/>
    <property type="project" value="TreeGrafter"/>
</dbReference>
<proteinExistence type="predicted"/>
<dbReference type="AlphaFoldDB" id="A0A081NVZ5"/>